<organism evidence="2 3">
    <name type="scientific">Ventosimonas gracilis</name>
    <dbReference type="NCBI Taxonomy" id="1680762"/>
    <lineage>
        <taxon>Bacteria</taxon>
        <taxon>Pseudomonadati</taxon>
        <taxon>Pseudomonadota</taxon>
        <taxon>Gammaproteobacteria</taxon>
        <taxon>Pseudomonadales</taxon>
        <taxon>Ventosimonadaceae</taxon>
        <taxon>Ventosimonas</taxon>
    </lineage>
</organism>
<proteinExistence type="predicted"/>
<comment type="caution">
    <text evidence="2">The sequence shown here is derived from an EMBL/GenBank/DDBJ whole genome shotgun (WGS) entry which is preliminary data.</text>
</comment>
<sequence>MRLTTKGRYAVTAMLDLALHAKGEPVSLSDISERQGISLSYLEQLFAKLRRRNLVSSVRGPGGGYQLSRDMHSVQIAQVIDAVDESVDATRCGGQGDCHQGDTCLTHHLWCDLSEQIHVFLNAISLGDLVARREVQAVAERQDLRQRAATQILHMPHLGAFALQDKIQASAID</sequence>
<dbReference type="RefSeq" id="WP_068392187.1">
    <property type="nucleotide sequence ID" value="NZ_LSZO01000192.1"/>
</dbReference>
<dbReference type="AlphaFoldDB" id="A0A139SM97"/>
<dbReference type="InterPro" id="IPR010242">
    <property type="entry name" value="TF_HTH_IscR"/>
</dbReference>
<keyword evidence="3" id="KW-1185">Reference proteome</keyword>
<dbReference type="InterPro" id="IPR036390">
    <property type="entry name" value="WH_DNA-bd_sf"/>
</dbReference>
<dbReference type="GO" id="GO:0005829">
    <property type="term" value="C:cytosol"/>
    <property type="evidence" value="ECO:0007669"/>
    <property type="project" value="TreeGrafter"/>
</dbReference>
<dbReference type="InterPro" id="IPR036388">
    <property type="entry name" value="WH-like_DNA-bd_sf"/>
</dbReference>
<dbReference type="EMBL" id="LSZO01000192">
    <property type="protein sequence ID" value="KXU35708.1"/>
    <property type="molecule type" value="Genomic_DNA"/>
</dbReference>
<evidence type="ECO:0000313" key="2">
    <source>
        <dbReference type="EMBL" id="KXU35708.1"/>
    </source>
</evidence>
<dbReference type="PANTHER" id="PTHR33221:SF5">
    <property type="entry name" value="HTH-TYPE TRANSCRIPTIONAL REGULATOR ISCR"/>
    <property type="match status" value="1"/>
</dbReference>
<keyword evidence="1" id="KW-0238">DNA-binding</keyword>
<dbReference type="PROSITE" id="PS51197">
    <property type="entry name" value="HTH_RRF2_2"/>
    <property type="match status" value="1"/>
</dbReference>
<dbReference type="Gene3D" id="1.10.10.10">
    <property type="entry name" value="Winged helix-like DNA-binding domain superfamily/Winged helix DNA-binding domain"/>
    <property type="match status" value="1"/>
</dbReference>
<dbReference type="FunFam" id="1.10.10.10:FF:000026">
    <property type="entry name" value="HTH-type transcriptional regulator IscR"/>
    <property type="match status" value="1"/>
</dbReference>
<evidence type="ECO:0000256" key="1">
    <source>
        <dbReference type="ARBA" id="ARBA00023125"/>
    </source>
</evidence>
<dbReference type="Pfam" id="PF02082">
    <property type="entry name" value="Rrf2"/>
    <property type="match status" value="1"/>
</dbReference>
<dbReference type="NCBIfam" id="TIGR00738">
    <property type="entry name" value="rrf2_super"/>
    <property type="match status" value="1"/>
</dbReference>
<dbReference type="OrthoDB" id="9808360at2"/>
<reference evidence="2 3" key="1">
    <citation type="submission" date="2016-02" db="EMBL/GenBank/DDBJ databases">
        <authorList>
            <person name="Wen L."/>
            <person name="He K."/>
            <person name="Yang H."/>
        </authorList>
    </citation>
    <scope>NUCLEOTIDE SEQUENCE [LARGE SCALE GENOMIC DNA]</scope>
    <source>
        <strain evidence="2 3">CV58</strain>
    </source>
</reference>
<dbReference type="PANTHER" id="PTHR33221">
    <property type="entry name" value="WINGED HELIX-TURN-HELIX TRANSCRIPTIONAL REGULATOR, RRF2 FAMILY"/>
    <property type="match status" value="1"/>
</dbReference>
<name>A0A139SM97_9GAMM</name>
<dbReference type="SUPFAM" id="SSF46785">
    <property type="entry name" value="Winged helix' DNA-binding domain"/>
    <property type="match status" value="1"/>
</dbReference>
<protein>
    <submittedName>
        <fullName evidence="2">Transcriptional regulator</fullName>
    </submittedName>
</protein>
<accession>A0A139SM97</accession>
<evidence type="ECO:0000313" key="3">
    <source>
        <dbReference type="Proteomes" id="UP000072660"/>
    </source>
</evidence>
<dbReference type="GO" id="GO:0003690">
    <property type="term" value="F:double-stranded DNA binding"/>
    <property type="evidence" value="ECO:0007669"/>
    <property type="project" value="InterPro"/>
</dbReference>
<dbReference type="GO" id="GO:0003700">
    <property type="term" value="F:DNA-binding transcription factor activity"/>
    <property type="evidence" value="ECO:0007669"/>
    <property type="project" value="InterPro"/>
</dbReference>
<dbReference type="NCBIfam" id="TIGR02010">
    <property type="entry name" value="IscR"/>
    <property type="match status" value="1"/>
</dbReference>
<dbReference type="InterPro" id="IPR000944">
    <property type="entry name" value="Tscrpt_reg_Rrf2"/>
</dbReference>
<gene>
    <name evidence="2" type="ORF">AXE65_05895</name>
</gene>
<dbReference type="Proteomes" id="UP000072660">
    <property type="component" value="Unassembled WGS sequence"/>
</dbReference>